<organism evidence="1">
    <name type="scientific">viral metagenome</name>
    <dbReference type="NCBI Taxonomy" id="1070528"/>
    <lineage>
        <taxon>unclassified sequences</taxon>
        <taxon>metagenomes</taxon>
        <taxon>organismal metagenomes</taxon>
    </lineage>
</organism>
<name>A0A6M3M2V7_9ZZZZ</name>
<dbReference type="AlphaFoldDB" id="A0A6M3M2V7"/>
<evidence type="ECO:0000313" key="1">
    <source>
        <dbReference type="EMBL" id="QJB00460.1"/>
    </source>
</evidence>
<accession>A0A6M3M2V7</accession>
<protein>
    <submittedName>
        <fullName evidence="1">Uncharacterized protein</fullName>
    </submittedName>
</protein>
<proteinExistence type="predicted"/>
<dbReference type="EMBL" id="MT143694">
    <property type="protein sequence ID" value="QJB00460.1"/>
    <property type="molecule type" value="Genomic_DNA"/>
</dbReference>
<sequence length="421" mass="48599">MWDLDTIVAQNNHAAVSAMMTAERVEVADNPTPDVWPLAYLAQKLQVGPPILYEIVNGYIDIEYMERFLNLIRDFLPEHEADILSKPLNQRAWRFCRLFDNKYFPLGVSNPGFGINDLLSRLPVQLMGMSYTAYHNLDMRQGYLLLMSLVPYPYEDDERDVEDDAVPFNLADTTRNKSKWRPQQSDVDWLSRLVMQLTDGGTWLAPMGFEITKNNNQHLTLKQAVNTEDVKEAIRRTVLIGKRLDIKIEVTAGRSSEEKLQTGARVVLLEQVGKIAGNDLVKRIPAAGWYNKQLHLMTDRSRYAGVGEFADWALSDTGLTVLDHNYEHCQYIEGATEPLFKWTCANVEELAEQWPRVRKVRKKIDHIVEWLEGAPEERFREMLEFLLKKAGKLPPPTPRHPYDPWEHMCQLDTLEEEDDDN</sequence>
<gene>
    <name evidence="1" type="ORF">MM171A00439_0012</name>
</gene>
<reference evidence="1" key="1">
    <citation type="submission" date="2020-03" db="EMBL/GenBank/DDBJ databases">
        <title>The deep terrestrial virosphere.</title>
        <authorList>
            <person name="Holmfeldt K."/>
            <person name="Nilsson E."/>
            <person name="Simone D."/>
            <person name="Lopez-Fernandez M."/>
            <person name="Wu X."/>
            <person name="de Brujin I."/>
            <person name="Lundin D."/>
            <person name="Andersson A."/>
            <person name="Bertilsson S."/>
            <person name="Dopson M."/>
        </authorList>
    </citation>
    <scope>NUCLEOTIDE SEQUENCE</scope>
    <source>
        <strain evidence="1">MM171A00439</strain>
    </source>
</reference>